<feature type="region of interest" description="Disordered" evidence="1">
    <location>
        <begin position="33"/>
        <end position="96"/>
    </location>
</feature>
<sequence>MTIRETLKRFSFRRSSKLETVNSDGTNDILASNKKKNGIGTGKTLKKTFKPHLSSSSIASDSNITNPSIPPAKIKVNSNTDTRFHPSDSNVKSPLISPAGLSSKSYGFQEPYRVNSNADTRFHPSDSNVKSPLISPAGLSSKSYGFKEPYRVNSNADTRFHPSDSNVKSPLISPAGLSSKSYGFEEPYRVNSNADTNKNFLSRFKFIKKLFNKKEDTTIANSGSTTEDNETIDTPTELSAQLIMEDLKLINEQSYVNNNLGNYSMDHLTQNSNNKDLTTRAKEVSMSQNQKDDQDNIIVKDEYRMDLIVYVSSKQPREYRIVKEAFYNDFHIIQKNVEPGLNISNQRRDEIADNISDVLVNRIEFDAKTDQLTVKTWLFDFIIAYLKDATCPS</sequence>
<dbReference type="InParanoid" id="K0KEA0"/>
<accession>K0KEA0</accession>
<dbReference type="AlphaFoldDB" id="K0KEA0"/>
<name>K0KEA0_WICCF</name>
<evidence type="ECO:0000313" key="3">
    <source>
        <dbReference type="Proteomes" id="UP000009328"/>
    </source>
</evidence>
<organism evidence="2 3">
    <name type="scientific">Wickerhamomyces ciferrii (strain ATCC 14091 / BCRC 22168 / CBS 111 / JCM 3599 / NBRC 0793 / NRRL Y-1031 F-60-10)</name>
    <name type="common">Yeast</name>
    <name type="synonym">Pichia ciferrii</name>
    <dbReference type="NCBI Taxonomy" id="1206466"/>
    <lineage>
        <taxon>Eukaryota</taxon>
        <taxon>Fungi</taxon>
        <taxon>Dikarya</taxon>
        <taxon>Ascomycota</taxon>
        <taxon>Saccharomycotina</taxon>
        <taxon>Saccharomycetes</taxon>
        <taxon>Phaffomycetales</taxon>
        <taxon>Wickerhamomycetaceae</taxon>
        <taxon>Wickerhamomyces</taxon>
    </lineage>
</organism>
<comment type="caution">
    <text evidence="2">The sequence shown here is derived from an EMBL/GenBank/DDBJ whole genome shotgun (WGS) entry which is preliminary data.</text>
</comment>
<evidence type="ECO:0000313" key="2">
    <source>
        <dbReference type="EMBL" id="CCH43445.1"/>
    </source>
</evidence>
<dbReference type="EMBL" id="CAIF01000078">
    <property type="protein sequence ID" value="CCH43445.1"/>
    <property type="molecule type" value="Genomic_DNA"/>
</dbReference>
<dbReference type="HOGENOM" id="CLU_702496_0_0_1"/>
<gene>
    <name evidence="2" type="ORF">BN7_2993</name>
</gene>
<reference evidence="2 3" key="1">
    <citation type="journal article" date="2012" name="Eukaryot. Cell">
        <title>Draft genome sequence of Wickerhamomyces ciferrii NRRL Y-1031 F-60-10.</title>
        <authorList>
            <person name="Schneider J."/>
            <person name="Andrea H."/>
            <person name="Blom J."/>
            <person name="Jaenicke S."/>
            <person name="Ruckert C."/>
            <person name="Schorsch C."/>
            <person name="Szczepanowski R."/>
            <person name="Farwick M."/>
            <person name="Goesmann A."/>
            <person name="Puhler A."/>
            <person name="Schaffer S."/>
            <person name="Tauch A."/>
            <person name="Kohler T."/>
            <person name="Brinkrolf K."/>
        </authorList>
    </citation>
    <scope>NUCLEOTIDE SEQUENCE [LARGE SCALE GENOMIC DNA]</scope>
    <source>
        <strain evidence="3">ATCC 14091 / BCRC 22168 / CBS 111 / JCM 3599 / NBRC 0793 / NRRL Y-1031 F-60-10</strain>
    </source>
</reference>
<dbReference type="Proteomes" id="UP000009328">
    <property type="component" value="Unassembled WGS sequence"/>
</dbReference>
<protein>
    <submittedName>
        <fullName evidence="2">Mineralocorticoid receptor</fullName>
    </submittedName>
</protein>
<evidence type="ECO:0000256" key="1">
    <source>
        <dbReference type="SAM" id="MobiDB-lite"/>
    </source>
</evidence>
<keyword evidence="3" id="KW-1185">Reference proteome</keyword>
<feature type="compositionally biased region" description="Polar residues" evidence="1">
    <location>
        <begin position="76"/>
        <end position="92"/>
    </location>
</feature>
<keyword evidence="2" id="KW-0675">Receptor</keyword>
<proteinExistence type="predicted"/>